<feature type="transmembrane region" description="Helical" evidence="6">
    <location>
        <begin position="62"/>
        <end position="87"/>
    </location>
</feature>
<dbReference type="Pfam" id="PF02674">
    <property type="entry name" value="Colicin_V"/>
    <property type="match status" value="1"/>
</dbReference>
<evidence type="ECO:0000256" key="2">
    <source>
        <dbReference type="ARBA" id="ARBA00022692"/>
    </source>
</evidence>
<reference evidence="7 8" key="1">
    <citation type="submission" date="2016-08" db="EMBL/GenBank/DDBJ databases">
        <authorList>
            <person name="Seilhamer J.J."/>
        </authorList>
    </citation>
    <scope>NUCLEOTIDE SEQUENCE [LARGE SCALE GENOMIC DNA]</scope>
    <source>
        <strain evidence="7 8">CFBP7245</strain>
    </source>
</reference>
<comment type="subcellular location">
    <subcellularLocation>
        <location evidence="1">Membrane</location>
        <topology evidence="1">Multi-pass membrane protein</topology>
    </subcellularLocation>
</comment>
<comment type="caution">
    <text evidence="7">The sequence shown here is derived from an EMBL/GenBank/DDBJ whole genome shotgun (WGS) entry which is preliminary data.</text>
</comment>
<dbReference type="PANTHER" id="PTHR36926:SF1">
    <property type="entry name" value="COLICIN V PRODUCTION PROTEIN"/>
    <property type="match status" value="1"/>
</dbReference>
<feature type="compositionally biased region" description="Polar residues" evidence="5">
    <location>
        <begin position="242"/>
        <end position="251"/>
    </location>
</feature>
<keyword evidence="3 6" id="KW-1133">Transmembrane helix</keyword>
<evidence type="ECO:0000256" key="5">
    <source>
        <dbReference type="SAM" id="MobiDB-lite"/>
    </source>
</evidence>
<proteinExistence type="predicted"/>
<dbReference type="InterPro" id="IPR052719">
    <property type="entry name" value="CvpA-like"/>
</dbReference>
<feature type="transmembrane region" description="Helical" evidence="6">
    <location>
        <begin position="31"/>
        <end position="50"/>
    </location>
</feature>
<dbReference type="InterPro" id="IPR003825">
    <property type="entry name" value="Colicin-V_CvpA"/>
</dbReference>
<dbReference type="RefSeq" id="WP_104617650.1">
    <property type="nucleotide sequence ID" value="NZ_JBHLXZ010000086.1"/>
</dbReference>
<accession>A0A2S7BTQ2</accession>
<evidence type="ECO:0000313" key="7">
    <source>
        <dbReference type="EMBL" id="PPU48646.1"/>
    </source>
</evidence>
<evidence type="ECO:0000256" key="1">
    <source>
        <dbReference type="ARBA" id="ARBA00004141"/>
    </source>
</evidence>
<evidence type="ECO:0000256" key="4">
    <source>
        <dbReference type="ARBA" id="ARBA00023136"/>
    </source>
</evidence>
<keyword evidence="2 6" id="KW-0812">Transmembrane</keyword>
<dbReference type="EMBL" id="MDEE01000079">
    <property type="protein sequence ID" value="PPU48646.1"/>
    <property type="molecule type" value="Genomic_DNA"/>
</dbReference>
<dbReference type="GO" id="GO:0016020">
    <property type="term" value="C:membrane"/>
    <property type="evidence" value="ECO:0007669"/>
    <property type="project" value="UniProtKB-SubCell"/>
</dbReference>
<dbReference type="GO" id="GO:0009403">
    <property type="term" value="P:toxin biosynthetic process"/>
    <property type="evidence" value="ECO:0007669"/>
    <property type="project" value="InterPro"/>
</dbReference>
<dbReference type="PANTHER" id="PTHR36926">
    <property type="entry name" value="COLICIN V PRODUCTION PROTEIN"/>
    <property type="match status" value="1"/>
</dbReference>
<feature type="transmembrane region" description="Helical" evidence="6">
    <location>
        <begin position="99"/>
        <end position="121"/>
    </location>
</feature>
<name>A0A2S7BTQ2_9XANT</name>
<protein>
    <submittedName>
        <fullName evidence="7">Colicin V synthesis protein</fullName>
    </submittedName>
</protein>
<keyword evidence="4 6" id="KW-0472">Membrane</keyword>
<gene>
    <name evidence="7" type="ORF">XdyCFBP7245_22755</name>
</gene>
<sequence length="251" mass="26027">MIDMVLGVIILVSALLGLLRGFVAIVVGTLSWLLAGWATFLFGGSAARWLADGKHPSATESFGGYAMVFVGVLISVAVIGMVIRAGVDAVKLGGTDRMLGFGLGVVRGGFLASVLVLLMGFTPLPREPAWRQSVLLPILQPGAGWMRAQLPAWRMPAMDMPSMELGNLPTELGKLPSTGDNTDLGKMLSGSGLSDTVSRALGKPGKPGNAASDGRDPAQAMPANIDPAQVRGGESDPARVESQGQARPPSQ</sequence>
<feature type="region of interest" description="Disordered" evidence="5">
    <location>
        <begin position="164"/>
        <end position="251"/>
    </location>
</feature>
<dbReference type="Proteomes" id="UP000238908">
    <property type="component" value="Unassembled WGS sequence"/>
</dbReference>
<dbReference type="AlphaFoldDB" id="A0A2S7BTQ2"/>
<evidence type="ECO:0000313" key="8">
    <source>
        <dbReference type="Proteomes" id="UP000238908"/>
    </source>
</evidence>
<organism evidence="7 8">
    <name type="scientific">Xanthomonas dyei</name>
    <dbReference type="NCBI Taxonomy" id="743699"/>
    <lineage>
        <taxon>Bacteria</taxon>
        <taxon>Pseudomonadati</taxon>
        <taxon>Pseudomonadota</taxon>
        <taxon>Gammaproteobacteria</taxon>
        <taxon>Lysobacterales</taxon>
        <taxon>Lysobacteraceae</taxon>
        <taxon>Xanthomonas</taxon>
    </lineage>
</organism>
<evidence type="ECO:0000256" key="6">
    <source>
        <dbReference type="SAM" id="Phobius"/>
    </source>
</evidence>
<evidence type="ECO:0000256" key="3">
    <source>
        <dbReference type="ARBA" id="ARBA00022989"/>
    </source>
</evidence>